<organism evidence="3 4">
    <name type="scientific">Cyphellophora attinorum</name>
    <dbReference type="NCBI Taxonomy" id="1664694"/>
    <lineage>
        <taxon>Eukaryota</taxon>
        <taxon>Fungi</taxon>
        <taxon>Dikarya</taxon>
        <taxon>Ascomycota</taxon>
        <taxon>Pezizomycotina</taxon>
        <taxon>Eurotiomycetes</taxon>
        <taxon>Chaetothyriomycetidae</taxon>
        <taxon>Chaetothyriales</taxon>
        <taxon>Cyphellophoraceae</taxon>
        <taxon>Cyphellophora</taxon>
    </lineage>
</organism>
<evidence type="ECO:0000313" key="3">
    <source>
        <dbReference type="EMBL" id="KPI36966.1"/>
    </source>
</evidence>
<dbReference type="STRING" id="1664694.A0A0N1H4I6"/>
<protein>
    <submittedName>
        <fullName evidence="3">Single-stranded DNA-binding protein RIM1, mitochondrial</fullName>
    </submittedName>
</protein>
<dbReference type="InterPro" id="IPR011344">
    <property type="entry name" value="ssDNA-bd"/>
</dbReference>
<dbReference type="AlphaFoldDB" id="A0A0N1H4I6"/>
<reference evidence="3 4" key="1">
    <citation type="submission" date="2015-06" db="EMBL/GenBank/DDBJ databases">
        <title>Draft genome of the ant-associated black yeast Phialophora attae CBS 131958.</title>
        <authorList>
            <person name="Moreno L.F."/>
            <person name="Stielow B.J."/>
            <person name="de Hoog S."/>
            <person name="Vicente V.A."/>
            <person name="Weiss V.A."/>
            <person name="de Vries M."/>
            <person name="Cruz L.M."/>
            <person name="Souza E.M."/>
        </authorList>
    </citation>
    <scope>NUCLEOTIDE SEQUENCE [LARGE SCALE GENOMIC DNA]</scope>
    <source>
        <strain evidence="3 4">CBS 131958</strain>
    </source>
</reference>
<evidence type="ECO:0000256" key="1">
    <source>
        <dbReference type="ARBA" id="ARBA00023125"/>
    </source>
</evidence>
<dbReference type="GO" id="GO:0006264">
    <property type="term" value="P:mitochondrial DNA replication"/>
    <property type="evidence" value="ECO:0007669"/>
    <property type="project" value="TreeGrafter"/>
</dbReference>
<dbReference type="InterPro" id="IPR000424">
    <property type="entry name" value="Primosome_PriB/ssb"/>
</dbReference>
<dbReference type="CDD" id="cd04496">
    <property type="entry name" value="SSB_OBF"/>
    <property type="match status" value="1"/>
</dbReference>
<keyword evidence="4" id="KW-1185">Reference proteome</keyword>
<dbReference type="PROSITE" id="PS50935">
    <property type="entry name" value="SSB"/>
    <property type="match status" value="1"/>
</dbReference>
<dbReference type="SUPFAM" id="SSF50249">
    <property type="entry name" value="Nucleic acid-binding proteins"/>
    <property type="match status" value="1"/>
</dbReference>
<dbReference type="PANTHER" id="PTHR10302">
    <property type="entry name" value="SINGLE-STRANDED DNA-BINDING PROTEIN"/>
    <property type="match status" value="1"/>
</dbReference>
<dbReference type="GO" id="GO:0003697">
    <property type="term" value="F:single-stranded DNA binding"/>
    <property type="evidence" value="ECO:0007669"/>
    <property type="project" value="InterPro"/>
</dbReference>
<comment type="caution">
    <text evidence="3">The sequence shown here is derived from an EMBL/GenBank/DDBJ whole genome shotgun (WGS) entry which is preliminary data.</text>
</comment>
<dbReference type="VEuPathDB" id="FungiDB:AB675_6031"/>
<evidence type="ECO:0000256" key="2">
    <source>
        <dbReference type="PROSITE-ProRule" id="PRU00252"/>
    </source>
</evidence>
<dbReference type="PANTHER" id="PTHR10302:SF0">
    <property type="entry name" value="SINGLE-STRANDED DNA-BINDING PROTEIN, MITOCHONDRIAL"/>
    <property type="match status" value="1"/>
</dbReference>
<dbReference type="RefSeq" id="XP_017996929.1">
    <property type="nucleotide sequence ID" value="XM_018146293.1"/>
</dbReference>
<dbReference type="OrthoDB" id="1078367at2759"/>
<dbReference type="GeneID" id="28738173"/>
<dbReference type="Proteomes" id="UP000038010">
    <property type="component" value="Unassembled WGS sequence"/>
</dbReference>
<proteinExistence type="predicted"/>
<dbReference type="EMBL" id="LFJN01000027">
    <property type="protein sequence ID" value="KPI36966.1"/>
    <property type="molecule type" value="Genomic_DNA"/>
</dbReference>
<name>A0A0N1H4I6_9EURO</name>
<accession>A0A0N1H4I6</accession>
<gene>
    <name evidence="3" type="ORF">AB675_6031</name>
</gene>
<keyword evidence="1 2" id="KW-0238">DNA-binding</keyword>
<dbReference type="GO" id="GO:0042645">
    <property type="term" value="C:mitochondrial nucleoid"/>
    <property type="evidence" value="ECO:0007669"/>
    <property type="project" value="TreeGrafter"/>
</dbReference>
<dbReference type="Gene3D" id="2.40.50.140">
    <property type="entry name" value="Nucleic acid-binding proteins"/>
    <property type="match status" value="1"/>
</dbReference>
<dbReference type="InterPro" id="IPR012340">
    <property type="entry name" value="NA-bd_OB-fold"/>
</dbReference>
<sequence>MSFLQSTRRIAASPFQQPLARAFSTTRASRLARMTLVGRLGTDPELNQAASGKEYIKYVIGTDSGPKDNRQTSWFRITSFAQGPSKDYVMGLQKGTLVYLEGDAKMDVYEKDGQNVSSLSLIQTKIDVLKRPVPKAEEAEAA</sequence>
<dbReference type="Pfam" id="PF00436">
    <property type="entry name" value="SSB"/>
    <property type="match status" value="1"/>
</dbReference>
<evidence type="ECO:0000313" key="4">
    <source>
        <dbReference type="Proteomes" id="UP000038010"/>
    </source>
</evidence>